<dbReference type="RefSeq" id="WP_193195123.1">
    <property type="nucleotide sequence ID" value="NZ_JACZFR010000080.1"/>
</dbReference>
<comment type="caution">
    <text evidence="1">The sequence shown here is derived from an EMBL/GenBank/DDBJ whole genome shotgun (WGS) entry which is preliminary data.</text>
</comment>
<dbReference type="EMBL" id="JBHSVR010000001">
    <property type="protein sequence ID" value="MFC6635781.1"/>
    <property type="molecule type" value="Genomic_DNA"/>
</dbReference>
<gene>
    <name evidence="1" type="ORF">ACFQBM_21130</name>
</gene>
<evidence type="ECO:0000313" key="2">
    <source>
        <dbReference type="Proteomes" id="UP001596425"/>
    </source>
</evidence>
<proteinExistence type="predicted"/>
<dbReference type="Proteomes" id="UP001596425">
    <property type="component" value="Unassembled WGS sequence"/>
</dbReference>
<sequence>MYKKPTIKDVQALMTFLEVSERTARRYLSNPACMPAPERKLWDYHCNGRIVPDGWPGIRFHGDRLVTDTDYVLHYGQVQQFAWHINCLELLLKDLRQLSARVRELEQSRGALPRRDLEKLQKLEQVQEELREGLPGISQPAPVRHRSQGC</sequence>
<reference evidence="2" key="1">
    <citation type="journal article" date="2019" name="Int. J. Syst. Evol. Microbiol.">
        <title>The Global Catalogue of Microorganisms (GCM) 10K type strain sequencing project: providing services to taxonomists for standard genome sequencing and annotation.</title>
        <authorList>
            <consortium name="The Broad Institute Genomics Platform"/>
            <consortium name="The Broad Institute Genome Sequencing Center for Infectious Disease"/>
            <person name="Wu L."/>
            <person name="Ma J."/>
        </authorList>
    </citation>
    <scope>NUCLEOTIDE SEQUENCE [LARGE SCALE GENOMIC DNA]</scope>
    <source>
        <strain evidence="2">CGMCC 1.13718</strain>
    </source>
</reference>
<protein>
    <recommendedName>
        <fullName evidence="3">DNA-binding protein</fullName>
    </recommendedName>
</protein>
<keyword evidence="2" id="KW-1185">Reference proteome</keyword>
<evidence type="ECO:0000313" key="1">
    <source>
        <dbReference type="EMBL" id="MFC6635781.1"/>
    </source>
</evidence>
<organism evidence="1 2">
    <name type="scientific">Microbulbifer taiwanensis</name>
    <dbReference type="NCBI Taxonomy" id="986746"/>
    <lineage>
        <taxon>Bacteria</taxon>
        <taxon>Pseudomonadati</taxon>
        <taxon>Pseudomonadota</taxon>
        <taxon>Gammaproteobacteria</taxon>
        <taxon>Cellvibrionales</taxon>
        <taxon>Microbulbiferaceae</taxon>
        <taxon>Microbulbifer</taxon>
    </lineage>
</organism>
<evidence type="ECO:0008006" key="3">
    <source>
        <dbReference type="Google" id="ProtNLM"/>
    </source>
</evidence>
<accession>A0ABW1YT32</accession>
<name>A0ABW1YT32_9GAMM</name>